<organism evidence="2 3">
    <name type="scientific">Parathielavia appendiculata</name>
    <dbReference type="NCBI Taxonomy" id="2587402"/>
    <lineage>
        <taxon>Eukaryota</taxon>
        <taxon>Fungi</taxon>
        <taxon>Dikarya</taxon>
        <taxon>Ascomycota</taxon>
        <taxon>Pezizomycotina</taxon>
        <taxon>Sordariomycetes</taxon>
        <taxon>Sordariomycetidae</taxon>
        <taxon>Sordariales</taxon>
        <taxon>Chaetomiaceae</taxon>
        <taxon>Parathielavia</taxon>
    </lineage>
</organism>
<dbReference type="EMBL" id="MU853231">
    <property type="protein sequence ID" value="KAK4122504.1"/>
    <property type="molecule type" value="Genomic_DNA"/>
</dbReference>
<sequence>MMLCTHHPSVVIDVFSFLDAANLEFSNANTLENPTSSSSSTAHASHPNTMMYRGTTNLSAARSLNRVRPCGPTIKTTVQDMDTSNHKSPAITSTDWRKRAAAVSSPPLNAKGKQPVSYDENEDVGMRLDSENSFSAPQYRYPRDKRAPWETVFSAPAWQQPSSSSSISGDNHRETTKVQLKHVSPIVTKVDGEEITMPNRFSFEVSVVDQNNAPLGVAVGELKPFDRSTPFRRIPTEDSETLLNSLQNIVNRQSVCNQDMLNSVPSSSSESHGYSQLVGLEEQESSPGAATPESSDAEAEPSRAHARLREEEARFQMMLRRLENRPASSSSLEADSAPRQPHGVVDPAIVAMKVKGKPDTEAANKFFAQKLSEMQDKGKQKASDSGYASNNRSQHSNNRSGSANARSDFLYDSIPTHKGSCDRSGVFDDRSDGSYGCFASHFPRKEPSLDDGQNKALNPAAAEFKSVAQTDDVPWLSAKKMSRPPLTNVFPDATTSHLSRPHSILPDAYFGPSRQATGPAVAGPSNENRAFNHRKNSPLPDALFGPSLPTTASAVAEPSNGNRAIDEYVLAQASGSTNPRPHQIRPSPGFAATVSPVTLPGSGLLAAAPPSATSSNAAVNGTFMPLSGLNAFNTFPPAAGTTTVPMPVFSQAAVATTSTGLNNVYVPVTSLPSMPYPPGLAPQFQQPQQQSLPLAGPPGLTNAGNNMPPAQVQRPYFPVTTKPRDHDPVKQQQYEAYLEWRKANEPGYHLGCKVRQAQRVVRQYQQQQQLMTAVAGPATAAALEAGATFPTGTGA</sequence>
<dbReference type="RefSeq" id="XP_062646275.1">
    <property type="nucleotide sequence ID" value="XM_062787713.1"/>
</dbReference>
<comment type="caution">
    <text evidence="2">The sequence shown here is derived from an EMBL/GenBank/DDBJ whole genome shotgun (WGS) entry which is preliminary data.</text>
</comment>
<feature type="compositionally biased region" description="Basic and acidic residues" evidence="1">
    <location>
        <begin position="373"/>
        <end position="382"/>
    </location>
</feature>
<reference evidence="2" key="1">
    <citation type="journal article" date="2023" name="Mol. Phylogenet. Evol.">
        <title>Genome-scale phylogeny and comparative genomics of the fungal order Sordariales.</title>
        <authorList>
            <person name="Hensen N."/>
            <person name="Bonometti L."/>
            <person name="Westerberg I."/>
            <person name="Brannstrom I.O."/>
            <person name="Guillou S."/>
            <person name="Cros-Aarteil S."/>
            <person name="Calhoun S."/>
            <person name="Haridas S."/>
            <person name="Kuo A."/>
            <person name="Mondo S."/>
            <person name="Pangilinan J."/>
            <person name="Riley R."/>
            <person name="LaButti K."/>
            <person name="Andreopoulos B."/>
            <person name="Lipzen A."/>
            <person name="Chen C."/>
            <person name="Yan M."/>
            <person name="Daum C."/>
            <person name="Ng V."/>
            <person name="Clum A."/>
            <person name="Steindorff A."/>
            <person name="Ohm R.A."/>
            <person name="Martin F."/>
            <person name="Silar P."/>
            <person name="Natvig D.O."/>
            <person name="Lalanne C."/>
            <person name="Gautier V."/>
            <person name="Ament-Velasquez S.L."/>
            <person name="Kruys A."/>
            <person name="Hutchinson M.I."/>
            <person name="Powell A.J."/>
            <person name="Barry K."/>
            <person name="Miller A.N."/>
            <person name="Grigoriev I.V."/>
            <person name="Debuchy R."/>
            <person name="Gladieux P."/>
            <person name="Hiltunen Thoren M."/>
            <person name="Johannesson H."/>
        </authorList>
    </citation>
    <scope>NUCLEOTIDE SEQUENCE</scope>
    <source>
        <strain evidence="2">CBS 731.68</strain>
    </source>
</reference>
<feature type="compositionally biased region" description="Polar residues" evidence="1">
    <location>
        <begin position="285"/>
        <end position="294"/>
    </location>
</feature>
<feature type="compositionally biased region" description="Low complexity" evidence="1">
    <location>
        <begin position="33"/>
        <end position="48"/>
    </location>
</feature>
<evidence type="ECO:0000313" key="2">
    <source>
        <dbReference type="EMBL" id="KAK4122504.1"/>
    </source>
</evidence>
<gene>
    <name evidence="2" type="ORF">N657DRAFT_509591</name>
</gene>
<dbReference type="AlphaFoldDB" id="A0AAN6TXS4"/>
<feature type="compositionally biased region" description="Low complexity" evidence="1">
    <location>
        <begin position="389"/>
        <end position="406"/>
    </location>
</feature>
<proteinExistence type="predicted"/>
<feature type="compositionally biased region" description="Polar residues" evidence="1">
    <location>
        <begin position="260"/>
        <end position="274"/>
    </location>
</feature>
<accession>A0AAN6TXS4</accession>
<feature type="compositionally biased region" description="Polar residues" evidence="1">
    <location>
        <begin position="74"/>
        <end position="94"/>
    </location>
</feature>
<protein>
    <submittedName>
        <fullName evidence="2">Uncharacterized protein</fullName>
    </submittedName>
</protein>
<evidence type="ECO:0000313" key="3">
    <source>
        <dbReference type="Proteomes" id="UP001302602"/>
    </source>
</evidence>
<feature type="compositionally biased region" description="Low complexity" evidence="1">
    <location>
        <begin position="682"/>
        <end position="700"/>
    </location>
</feature>
<feature type="region of interest" description="Disordered" evidence="1">
    <location>
        <begin position="514"/>
        <end position="539"/>
    </location>
</feature>
<feature type="region of interest" description="Disordered" evidence="1">
    <location>
        <begin position="74"/>
        <end position="118"/>
    </location>
</feature>
<feature type="region of interest" description="Disordered" evidence="1">
    <location>
        <begin position="373"/>
        <end position="406"/>
    </location>
</feature>
<name>A0AAN6TXS4_9PEZI</name>
<keyword evidence="3" id="KW-1185">Reference proteome</keyword>
<feature type="region of interest" description="Disordered" evidence="1">
    <location>
        <begin position="682"/>
        <end position="728"/>
    </location>
</feature>
<feature type="region of interest" description="Disordered" evidence="1">
    <location>
        <begin position="30"/>
        <end position="51"/>
    </location>
</feature>
<reference evidence="2" key="2">
    <citation type="submission" date="2023-05" db="EMBL/GenBank/DDBJ databases">
        <authorList>
            <consortium name="Lawrence Berkeley National Laboratory"/>
            <person name="Steindorff A."/>
            <person name="Hensen N."/>
            <person name="Bonometti L."/>
            <person name="Westerberg I."/>
            <person name="Brannstrom I.O."/>
            <person name="Guillou S."/>
            <person name="Cros-Aarteil S."/>
            <person name="Calhoun S."/>
            <person name="Haridas S."/>
            <person name="Kuo A."/>
            <person name="Mondo S."/>
            <person name="Pangilinan J."/>
            <person name="Riley R."/>
            <person name="Labutti K."/>
            <person name="Andreopoulos B."/>
            <person name="Lipzen A."/>
            <person name="Chen C."/>
            <person name="Yanf M."/>
            <person name="Daum C."/>
            <person name="Ng V."/>
            <person name="Clum A."/>
            <person name="Ohm R."/>
            <person name="Martin F."/>
            <person name="Silar P."/>
            <person name="Natvig D."/>
            <person name="Lalanne C."/>
            <person name="Gautier V."/>
            <person name="Ament-Velasquez S.L."/>
            <person name="Kruys A."/>
            <person name="Hutchinson M.I."/>
            <person name="Powell A.J."/>
            <person name="Barry K."/>
            <person name="Miller A.N."/>
            <person name="Grigoriev I.V."/>
            <person name="Debuchy R."/>
            <person name="Gladieux P."/>
            <person name="Thoren M.H."/>
            <person name="Johannesson H."/>
        </authorList>
    </citation>
    <scope>NUCLEOTIDE SEQUENCE</scope>
    <source>
        <strain evidence="2">CBS 731.68</strain>
    </source>
</reference>
<feature type="region of interest" description="Disordered" evidence="1">
    <location>
        <begin position="324"/>
        <end position="345"/>
    </location>
</feature>
<feature type="region of interest" description="Disordered" evidence="1">
    <location>
        <begin position="260"/>
        <end position="305"/>
    </location>
</feature>
<dbReference type="Proteomes" id="UP001302602">
    <property type="component" value="Unassembled WGS sequence"/>
</dbReference>
<dbReference type="GeneID" id="87824483"/>
<evidence type="ECO:0000256" key="1">
    <source>
        <dbReference type="SAM" id="MobiDB-lite"/>
    </source>
</evidence>